<dbReference type="Gene3D" id="2.160.20.10">
    <property type="entry name" value="Single-stranded right-handed beta-helix, Pectin lyase-like"/>
    <property type="match status" value="1"/>
</dbReference>
<reference evidence="2 3" key="1">
    <citation type="submission" date="2020-04" db="EMBL/GenBank/DDBJ databases">
        <title>Chryseobacterium sp. RJ-7-14 sp. nov., isolated from Jeju soil.</title>
        <authorList>
            <person name="Dahal R.H."/>
            <person name="Chaudhary D.K."/>
        </authorList>
    </citation>
    <scope>NUCLEOTIDE SEQUENCE [LARGE SCALE GENOMIC DNA]</scope>
    <source>
        <strain evidence="2 3">RJ-7-14</strain>
    </source>
</reference>
<dbReference type="RefSeq" id="WP_169230286.1">
    <property type="nucleotide sequence ID" value="NZ_JABBGF010000001.1"/>
</dbReference>
<accession>A0A7Y0A5H5</accession>
<name>A0A7Y0A5H5_9FLAO</name>
<proteinExistence type="predicted"/>
<dbReference type="InterPro" id="IPR011050">
    <property type="entry name" value="Pectin_lyase_fold/virulence"/>
</dbReference>
<feature type="chain" id="PRO_5031291112" description="Pectate lyase superfamily protein domain-containing protein" evidence="1">
    <location>
        <begin position="21"/>
        <end position="479"/>
    </location>
</feature>
<dbReference type="Proteomes" id="UP000552615">
    <property type="component" value="Unassembled WGS sequence"/>
</dbReference>
<evidence type="ECO:0000313" key="3">
    <source>
        <dbReference type="Proteomes" id="UP000552615"/>
    </source>
</evidence>
<dbReference type="InterPro" id="IPR012334">
    <property type="entry name" value="Pectin_lyas_fold"/>
</dbReference>
<gene>
    <name evidence="2" type="ORF">HHL20_06175</name>
</gene>
<comment type="caution">
    <text evidence="2">The sequence shown here is derived from an EMBL/GenBank/DDBJ whole genome shotgun (WGS) entry which is preliminary data.</text>
</comment>
<evidence type="ECO:0000313" key="2">
    <source>
        <dbReference type="EMBL" id="NML56926.1"/>
    </source>
</evidence>
<keyword evidence="3" id="KW-1185">Reference proteome</keyword>
<evidence type="ECO:0000256" key="1">
    <source>
        <dbReference type="SAM" id="SignalP"/>
    </source>
</evidence>
<organism evidence="2 3">
    <name type="scientific">Chryseobacterium cheonjiense</name>
    <dbReference type="NCBI Taxonomy" id="2728845"/>
    <lineage>
        <taxon>Bacteria</taxon>
        <taxon>Pseudomonadati</taxon>
        <taxon>Bacteroidota</taxon>
        <taxon>Flavobacteriia</taxon>
        <taxon>Flavobacteriales</taxon>
        <taxon>Weeksellaceae</taxon>
        <taxon>Chryseobacterium group</taxon>
        <taxon>Chryseobacterium</taxon>
    </lineage>
</organism>
<dbReference type="AlphaFoldDB" id="A0A7Y0A5H5"/>
<dbReference type="EMBL" id="JABBGF010000001">
    <property type="protein sequence ID" value="NML56926.1"/>
    <property type="molecule type" value="Genomic_DNA"/>
</dbReference>
<evidence type="ECO:0008006" key="4">
    <source>
        <dbReference type="Google" id="ProtNLM"/>
    </source>
</evidence>
<dbReference type="SUPFAM" id="SSF51126">
    <property type="entry name" value="Pectin lyase-like"/>
    <property type="match status" value="1"/>
</dbReference>
<sequence>MKFNFFLATLILIFVQTLSAQTNTFLVKDYGAIGDGHHDDYSAIQKTFDAAKNTKNSVITFEKGKQYIISKPIKVYSNINGNTSTIIPLSSQAISIIFPNLKIENITISGAAFQYLRIDQDNISINNCNLSTNSYFALIVINANSFTLTNSSVQNNFSKEKQYALHAIKSVKNINIINNKIKGGVTFKNSTSGESGNLLFKDNQFSIDYSTLRQDVSLQNDAFTFYSNTNIAFINNKINANNVNRLFKISANSSKDKNNVLKITGAAPDNIKFENNEINAKSSNGKQLFDFYIGTKGVILNNNKINAKGFATLFENKTKADLERSFSLTDNIINFDSEILYFDGYGKNNTAKNNIEIRNNIFTYDADEFKFMSKRAGQSNDVKFNFLFNVRNIDRFIYDHNTLKQTKNNLYFSNRYFFYIQNPLTAEITNSSYIGGIKLVPVRENPAIKTINNQILKTDFKEAIITDKTNKVQYKLIKK</sequence>
<protein>
    <recommendedName>
        <fullName evidence="4">Pectate lyase superfamily protein domain-containing protein</fullName>
    </recommendedName>
</protein>
<keyword evidence="1" id="KW-0732">Signal</keyword>
<feature type="signal peptide" evidence="1">
    <location>
        <begin position="1"/>
        <end position="20"/>
    </location>
</feature>